<dbReference type="EMBL" id="LAZR01000502">
    <property type="protein sequence ID" value="KKN66383.1"/>
    <property type="molecule type" value="Genomic_DNA"/>
</dbReference>
<dbReference type="AlphaFoldDB" id="A0A0F9VKS5"/>
<accession>A0A0F9VKS5</accession>
<name>A0A0F9VKS5_9ZZZZ</name>
<gene>
    <name evidence="1" type="ORF">LCGC14_0472040</name>
</gene>
<comment type="caution">
    <text evidence="1">The sequence shown here is derived from an EMBL/GenBank/DDBJ whole genome shotgun (WGS) entry which is preliminary data.</text>
</comment>
<proteinExistence type="predicted"/>
<organism evidence="1">
    <name type="scientific">marine sediment metagenome</name>
    <dbReference type="NCBI Taxonomy" id="412755"/>
    <lineage>
        <taxon>unclassified sequences</taxon>
        <taxon>metagenomes</taxon>
        <taxon>ecological metagenomes</taxon>
    </lineage>
</organism>
<protein>
    <submittedName>
        <fullName evidence="1">Uncharacterized protein</fullName>
    </submittedName>
</protein>
<sequence>MIRVDVSRGANLRQVLVHETEPGEIVDSMACPFCEHGEMPPVTEARCVRCSAQVGKVVVVGEDMTASAPRGYHKPIRKFGAVVKAGESKIQGRGDVDPAFHSLMEAMIKAVEAKHLPPTVVDGFVRALAQSKQKGLFAAQNAVEDYETRLKNGELGNIPATKVVTELRRLLNNMALGAVGHSFF</sequence>
<evidence type="ECO:0000313" key="1">
    <source>
        <dbReference type="EMBL" id="KKN66383.1"/>
    </source>
</evidence>
<reference evidence="1" key="1">
    <citation type="journal article" date="2015" name="Nature">
        <title>Complex archaea that bridge the gap between prokaryotes and eukaryotes.</title>
        <authorList>
            <person name="Spang A."/>
            <person name="Saw J.H."/>
            <person name="Jorgensen S.L."/>
            <person name="Zaremba-Niedzwiedzka K."/>
            <person name="Martijn J."/>
            <person name="Lind A.E."/>
            <person name="van Eijk R."/>
            <person name="Schleper C."/>
            <person name="Guy L."/>
            <person name="Ettema T.J."/>
        </authorList>
    </citation>
    <scope>NUCLEOTIDE SEQUENCE</scope>
</reference>